<dbReference type="PROSITE" id="PS50008">
    <property type="entry name" value="PIPLC_Y_DOMAIN"/>
    <property type="match status" value="1"/>
</dbReference>
<evidence type="ECO:0000256" key="4">
    <source>
        <dbReference type="ARBA" id="ARBA00048941"/>
    </source>
</evidence>
<evidence type="ECO:0000313" key="7">
    <source>
        <dbReference type="Proteomes" id="UP001442841"/>
    </source>
</evidence>
<evidence type="ECO:0000313" key="6">
    <source>
        <dbReference type="EMBL" id="XAN07360.1"/>
    </source>
</evidence>
<dbReference type="SUPFAM" id="SSF47240">
    <property type="entry name" value="Ferritin-like"/>
    <property type="match status" value="1"/>
</dbReference>
<dbReference type="EMBL" id="CP154795">
    <property type="protein sequence ID" value="XAN07360.1"/>
    <property type="molecule type" value="Genomic_DNA"/>
</dbReference>
<sequence>MSNIRTQSIEPRRAAYAELERRFGEKNASRYQEAVYRAQPEENFHYRPFWDPSREIYDRTYSVLQLTDPYDYTDPRQLYYATFVAKRAEEYENFAKNLKFIEDRNLTSRLADHWKTVIQDLYLPMRHWEGACQLIAINGGRFAWGHTISQVLSLSAFDRLGNAQAHSMIGLTVSGGTTEALDQAKENWLDTEALQPLRKYTEEALIEQDWGAGVIAVDVVDAQLFPLMHTYVEDMALSEGATVMSLLNQHFTNWYADQQKWLNPLLKAWVNDETHGADNAKALGEMVSKYLDGATAAVTPIAEKFDEILPEKGAADFLKQNTEALTKRYSDLGIPL</sequence>
<protein>
    <recommendedName>
        <fullName evidence="1">propane 2-monooxygenase</fullName>
        <ecNumber evidence="1">1.14.13.227</ecNumber>
    </recommendedName>
</protein>
<dbReference type="InterPro" id="IPR009078">
    <property type="entry name" value="Ferritin-like_SF"/>
</dbReference>
<dbReference type="EC" id="1.14.13.227" evidence="1"/>
<comment type="catalytic activity">
    <reaction evidence="4">
        <text>propane + NADH + O2 + H(+) = propan-2-ol + NAD(+) + H2O</text>
        <dbReference type="Rhea" id="RHEA:49992"/>
        <dbReference type="ChEBI" id="CHEBI:15377"/>
        <dbReference type="ChEBI" id="CHEBI:15378"/>
        <dbReference type="ChEBI" id="CHEBI:15379"/>
        <dbReference type="ChEBI" id="CHEBI:17824"/>
        <dbReference type="ChEBI" id="CHEBI:32879"/>
        <dbReference type="ChEBI" id="CHEBI:57540"/>
        <dbReference type="ChEBI" id="CHEBI:57945"/>
        <dbReference type="EC" id="1.14.13.227"/>
    </reaction>
</comment>
<dbReference type="InterPro" id="IPR003430">
    <property type="entry name" value="Phenol_Hydrox"/>
</dbReference>
<proteinExistence type="predicted"/>
<name>A0ABZ3FRI4_9ACTN</name>
<organism evidence="6 7">
    <name type="scientific">Ammonicoccus fulvus</name>
    <dbReference type="NCBI Taxonomy" id="3138240"/>
    <lineage>
        <taxon>Bacteria</taxon>
        <taxon>Bacillati</taxon>
        <taxon>Actinomycetota</taxon>
        <taxon>Actinomycetes</taxon>
        <taxon>Propionibacteriales</taxon>
        <taxon>Propionibacteriaceae</taxon>
        <taxon>Ammonicoccus</taxon>
    </lineage>
</organism>
<dbReference type="Gene3D" id="1.10.620.20">
    <property type="entry name" value="Ribonucleotide Reductase, subunit A"/>
    <property type="match status" value="1"/>
</dbReference>
<dbReference type="RefSeq" id="WP_425308816.1">
    <property type="nucleotide sequence ID" value="NZ_CP154795.1"/>
</dbReference>
<keyword evidence="7" id="KW-1185">Reference proteome</keyword>
<evidence type="ECO:0000256" key="2">
    <source>
        <dbReference type="ARBA" id="ARBA00023002"/>
    </source>
</evidence>
<keyword evidence="2" id="KW-0560">Oxidoreductase</keyword>
<dbReference type="InterPro" id="IPR012348">
    <property type="entry name" value="RNR-like"/>
</dbReference>
<dbReference type="InterPro" id="IPR001711">
    <property type="entry name" value="PLipase_C_Pinositol-sp_Y"/>
</dbReference>
<dbReference type="Proteomes" id="UP001442841">
    <property type="component" value="Chromosome"/>
</dbReference>
<dbReference type="Pfam" id="PF02332">
    <property type="entry name" value="Phenol_Hydrox"/>
    <property type="match status" value="1"/>
</dbReference>
<keyword evidence="3" id="KW-0503">Monooxygenase</keyword>
<evidence type="ECO:0000259" key="5">
    <source>
        <dbReference type="PROSITE" id="PS50008"/>
    </source>
</evidence>
<accession>A0ABZ3FRI4</accession>
<reference evidence="6 7" key="1">
    <citation type="submission" date="2024-04" db="EMBL/GenBank/DDBJ databases">
        <title>Isolation of an actinomycete strain from pig manure.</title>
        <authorList>
            <person name="Gong T."/>
            <person name="Yu Z."/>
            <person name="An M."/>
            <person name="Wei C."/>
            <person name="Yang W."/>
            <person name="Liu L."/>
        </authorList>
    </citation>
    <scope>NUCLEOTIDE SEQUENCE [LARGE SCALE GENOMIC DNA]</scope>
    <source>
        <strain evidence="6 7">ZF39</strain>
    </source>
</reference>
<evidence type="ECO:0000256" key="1">
    <source>
        <dbReference type="ARBA" id="ARBA00012710"/>
    </source>
</evidence>
<gene>
    <name evidence="6" type="ORF">AADG42_08655</name>
</gene>
<feature type="domain" description="PI-PLC Y-box" evidence="5">
    <location>
        <begin position="122"/>
        <end position="138"/>
    </location>
</feature>
<evidence type="ECO:0000256" key="3">
    <source>
        <dbReference type="ARBA" id="ARBA00023033"/>
    </source>
</evidence>